<dbReference type="FunFam" id="1.10.167.10:FF:000001">
    <property type="entry name" value="Putative regulator of g-protein signaling 12"/>
    <property type="match status" value="1"/>
</dbReference>
<dbReference type="EMBL" id="JAINUG010000169">
    <property type="protein sequence ID" value="KAJ8390445.1"/>
    <property type="molecule type" value="Genomic_DNA"/>
</dbReference>
<keyword evidence="1" id="KW-0734">Signal transduction inhibitor</keyword>
<dbReference type="PROSITE" id="PS50132">
    <property type="entry name" value="RGS"/>
    <property type="match status" value="1"/>
</dbReference>
<dbReference type="PRINTS" id="PR01301">
    <property type="entry name" value="RGSPROTEIN"/>
</dbReference>
<accession>A0AAD7RUG2</accession>
<dbReference type="CDD" id="cd08713">
    <property type="entry name" value="RGS_RGS3"/>
    <property type="match status" value="1"/>
</dbReference>
<dbReference type="Proteomes" id="UP001221898">
    <property type="component" value="Unassembled WGS sequence"/>
</dbReference>
<dbReference type="Pfam" id="PF00615">
    <property type="entry name" value="RGS"/>
    <property type="match status" value="1"/>
</dbReference>
<protein>
    <recommendedName>
        <fullName evidence="2">RGS domain-containing protein</fullName>
    </recommendedName>
</protein>
<comment type="caution">
    <text evidence="3">The sequence shown here is derived from an EMBL/GenBank/DDBJ whole genome shotgun (WGS) entry which is preliminary data.</text>
</comment>
<dbReference type="InterPro" id="IPR044926">
    <property type="entry name" value="RGS_subdomain_2"/>
</dbReference>
<evidence type="ECO:0000313" key="4">
    <source>
        <dbReference type="Proteomes" id="UP001221898"/>
    </source>
</evidence>
<proteinExistence type="predicted"/>
<gene>
    <name evidence="3" type="ORF">AAFF_G00103800</name>
</gene>
<dbReference type="FunFam" id="1.10.196.10:FF:000001">
    <property type="entry name" value="Regulator of G-protein signaling 8"/>
    <property type="match status" value="1"/>
</dbReference>
<dbReference type="PANTHER" id="PTHR10845:SF32">
    <property type="entry name" value="REGULATOR OF G-PROTEIN SIGNALING 13"/>
    <property type="match status" value="1"/>
</dbReference>
<reference evidence="3" key="1">
    <citation type="journal article" date="2023" name="Science">
        <title>Genome structures resolve the early diversification of teleost fishes.</title>
        <authorList>
            <person name="Parey E."/>
            <person name="Louis A."/>
            <person name="Montfort J."/>
            <person name="Bouchez O."/>
            <person name="Roques C."/>
            <person name="Iampietro C."/>
            <person name="Lluch J."/>
            <person name="Castinel A."/>
            <person name="Donnadieu C."/>
            <person name="Desvignes T."/>
            <person name="Floi Bucao C."/>
            <person name="Jouanno E."/>
            <person name="Wen M."/>
            <person name="Mejri S."/>
            <person name="Dirks R."/>
            <person name="Jansen H."/>
            <person name="Henkel C."/>
            <person name="Chen W.J."/>
            <person name="Zahm M."/>
            <person name="Cabau C."/>
            <person name="Klopp C."/>
            <person name="Thompson A.W."/>
            <person name="Robinson-Rechavi M."/>
            <person name="Braasch I."/>
            <person name="Lecointre G."/>
            <person name="Bobe J."/>
            <person name="Postlethwait J.H."/>
            <person name="Berthelot C."/>
            <person name="Roest Crollius H."/>
            <person name="Guiguen Y."/>
        </authorList>
    </citation>
    <scope>NUCLEOTIDE SEQUENCE</scope>
    <source>
        <strain evidence="3">NC1722</strain>
    </source>
</reference>
<organism evidence="3 4">
    <name type="scientific">Aldrovandia affinis</name>
    <dbReference type="NCBI Taxonomy" id="143900"/>
    <lineage>
        <taxon>Eukaryota</taxon>
        <taxon>Metazoa</taxon>
        <taxon>Chordata</taxon>
        <taxon>Craniata</taxon>
        <taxon>Vertebrata</taxon>
        <taxon>Euteleostomi</taxon>
        <taxon>Actinopterygii</taxon>
        <taxon>Neopterygii</taxon>
        <taxon>Teleostei</taxon>
        <taxon>Notacanthiformes</taxon>
        <taxon>Halosauridae</taxon>
        <taxon>Aldrovandia</taxon>
    </lineage>
</organism>
<name>A0AAD7RUG2_9TELE</name>
<feature type="domain" description="RGS" evidence="2">
    <location>
        <begin position="88"/>
        <end position="204"/>
    </location>
</feature>
<dbReference type="AlphaFoldDB" id="A0AAD7RUG2"/>
<dbReference type="InterPro" id="IPR024066">
    <property type="entry name" value="RGS_subdom1/3"/>
</dbReference>
<dbReference type="SUPFAM" id="SSF48097">
    <property type="entry name" value="Regulator of G-protein signaling, RGS"/>
    <property type="match status" value="1"/>
</dbReference>
<evidence type="ECO:0000259" key="2">
    <source>
        <dbReference type="PROSITE" id="PS50132"/>
    </source>
</evidence>
<dbReference type="InterPro" id="IPR036305">
    <property type="entry name" value="RGS_sf"/>
</dbReference>
<dbReference type="SMART" id="SM00315">
    <property type="entry name" value="RGS"/>
    <property type="match status" value="1"/>
</dbReference>
<dbReference type="InterPro" id="IPR034951">
    <property type="entry name" value="RGS_RGS3"/>
</dbReference>
<dbReference type="PANTHER" id="PTHR10845">
    <property type="entry name" value="REGULATOR OF G PROTEIN SIGNALING"/>
    <property type="match status" value="1"/>
</dbReference>
<dbReference type="Gene3D" id="1.10.167.10">
    <property type="entry name" value="Regulator of G-protein Signalling 4, domain 2"/>
    <property type="match status" value="1"/>
</dbReference>
<evidence type="ECO:0000313" key="3">
    <source>
        <dbReference type="EMBL" id="KAJ8390445.1"/>
    </source>
</evidence>
<sequence length="214" mass="24844">MMASGLLSDRVLQGPCLKSKAPAQVLSLEKSLITAPLKRSQQLNMEREDRKRSRSLGKDFICRLQCMFVNTSSMETLTPEEMLLWSQSLDKLLQSKYGMATFHSFLKVEFSDENMEFWLTCEEYKKIKSSNKLNAKAKKIYEQYIQAEAPKEINIDHHTRETIKRNVMSPTTICFDEAQKIVYGLMERDSYPRFLRSDIYRSLLNSTDTDCPRG</sequence>
<evidence type="ECO:0000256" key="1">
    <source>
        <dbReference type="ARBA" id="ARBA00022700"/>
    </source>
</evidence>
<dbReference type="InterPro" id="IPR016137">
    <property type="entry name" value="RGS"/>
</dbReference>
<keyword evidence="4" id="KW-1185">Reference proteome</keyword>
<dbReference type="Gene3D" id="1.10.196.10">
    <property type="match status" value="2"/>
</dbReference>
<dbReference type="GO" id="GO:0009968">
    <property type="term" value="P:negative regulation of signal transduction"/>
    <property type="evidence" value="ECO:0007669"/>
    <property type="project" value="UniProtKB-KW"/>
</dbReference>